<proteinExistence type="predicted"/>
<sequence length="256" mass="28005">MESDMKSSYYLIFISLLLLAGCSSHGDASAQSQSNGMAVAKAAFDSAQYEKAERLYLALLSSDASLEEAQLMLARTRYQQDKKQAARDGLQQLLDRAGQQAPEATNYLGKFLLDDGRTEEAATAYRQGLALPELTPLARARLNNGLGVASLRQGAFAKGRALFEAAVAAAPDEPDYRCNLALGWLMEGNRVAARQAFEPLLHYQSLPPQVEMNYALLLLAEGNEPQARLILSRFLSASQLEHDIRLLKAQLRGQSV</sequence>
<dbReference type="SUPFAM" id="SSF81901">
    <property type="entry name" value="HCP-like"/>
    <property type="match status" value="1"/>
</dbReference>
<organism evidence="1 2">
    <name type="scientific">Aeromonas veronii</name>
    <dbReference type="NCBI Taxonomy" id="654"/>
    <lineage>
        <taxon>Bacteria</taxon>
        <taxon>Pseudomonadati</taxon>
        <taxon>Pseudomonadota</taxon>
        <taxon>Gammaproteobacteria</taxon>
        <taxon>Aeromonadales</taxon>
        <taxon>Aeromonadaceae</taxon>
        <taxon>Aeromonas</taxon>
    </lineage>
</organism>
<dbReference type="PROSITE" id="PS51257">
    <property type="entry name" value="PROKAR_LIPOPROTEIN"/>
    <property type="match status" value="1"/>
</dbReference>
<reference evidence="1 2" key="1">
    <citation type="journal article" date="2016" name="J. Clin. Microbiol.">
        <title>Detection and Whole-Genome Sequencing of Carbapenemase-Producing Aeromonas hydrophila Isolates from Routine Perirectal Surveillance Culture.</title>
        <authorList>
            <person name="Hughes H.Y."/>
            <person name="Conlan S.P."/>
            <person name="Lau A.F."/>
            <person name="Dekker J.P."/>
            <person name="Michelin A.V."/>
            <person name="Youn J.H."/>
            <person name="Henderson D.K."/>
            <person name="Frank K.M."/>
            <person name="Segre J.A."/>
            <person name="Palmore T.N."/>
        </authorList>
    </citation>
    <scope>NUCLEOTIDE SEQUENCE [LARGE SCALE GENOMIC DNA]</scope>
    <source>
        <strain evidence="1 2">AVNIH1</strain>
    </source>
</reference>
<name>A0AAC9FL06_AERVE</name>
<dbReference type="EMBL" id="CP014774">
    <property type="protein sequence ID" value="ANB52174.1"/>
    <property type="molecule type" value="Genomic_DNA"/>
</dbReference>
<evidence type="ECO:0000313" key="1">
    <source>
        <dbReference type="EMBL" id="ANB52174.1"/>
    </source>
</evidence>
<accession>A0AAC9FL06</accession>
<dbReference type="RefSeq" id="WP_064338355.1">
    <property type="nucleotide sequence ID" value="NZ_CP014774.1"/>
</dbReference>
<dbReference type="AlphaFoldDB" id="A0AAC9FL06"/>
<dbReference type="InterPro" id="IPR011990">
    <property type="entry name" value="TPR-like_helical_dom_sf"/>
</dbReference>
<dbReference type="Proteomes" id="UP000076809">
    <property type="component" value="Chromosome"/>
</dbReference>
<gene>
    <name evidence="1" type="ORF">WM43_05600</name>
</gene>
<dbReference type="Gene3D" id="1.25.40.10">
    <property type="entry name" value="Tetratricopeptide repeat domain"/>
    <property type="match status" value="1"/>
</dbReference>
<evidence type="ECO:0000313" key="2">
    <source>
        <dbReference type="Proteomes" id="UP000076809"/>
    </source>
</evidence>
<dbReference type="Pfam" id="PF13432">
    <property type="entry name" value="TPR_16"/>
    <property type="match status" value="1"/>
</dbReference>
<protein>
    <submittedName>
        <fullName evidence="1">Pilus assembly protein TadD</fullName>
    </submittedName>
</protein>